<evidence type="ECO:0000256" key="4">
    <source>
        <dbReference type="ARBA" id="ARBA00023125"/>
    </source>
</evidence>
<dbReference type="Proteomes" id="UP000268033">
    <property type="component" value="Unassembled WGS sequence"/>
</dbReference>
<dbReference type="InterPro" id="IPR014284">
    <property type="entry name" value="RNA_pol_sigma-70_dom"/>
</dbReference>
<comment type="caution">
    <text evidence="9">The sequence shown here is derived from an EMBL/GenBank/DDBJ whole genome shotgun (WGS) entry which is preliminary data.</text>
</comment>
<dbReference type="NCBIfam" id="TIGR02937">
    <property type="entry name" value="sigma70-ECF"/>
    <property type="match status" value="1"/>
</dbReference>
<dbReference type="InterPro" id="IPR007630">
    <property type="entry name" value="RNA_pol_sigma70_r4"/>
</dbReference>
<evidence type="ECO:0000259" key="7">
    <source>
        <dbReference type="Pfam" id="PF04542"/>
    </source>
</evidence>
<evidence type="ECO:0000313" key="9">
    <source>
        <dbReference type="EMBL" id="ROQ27391.1"/>
    </source>
</evidence>
<dbReference type="Gene3D" id="1.10.1740.10">
    <property type="match status" value="1"/>
</dbReference>
<dbReference type="CDD" id="cd06171">
    <property type="entry name" value="Sigma70_r4"/>
    <property type="match status" value="1"/>
</dbReference>
<evidence type="ECO:0000256" key="3">
    <source>
        <dbReference type="ARBA" id="ARBA00023082"/>
    </source>
</evidence>
<sequence length="206" mass="23446">MSTPAWSEARYTAKRQSNPRDSNVSGDQLANDLAQIASGRCKKAFGRVFAYFAPRLKAFGYKQFGNEQLALELVQETLLTVWNKSHLYDPEKAAVSTWVYRVARNQSFDMMRRQAARPETLMADDLWPLASQESDDVPIDEQILGDQARALLALLPDAQRQVIEKIYVEDKTQQETALELGVPLGTVKSRVRLALERLKEHLHRED</sequence>
<dbReference type="SUPFAM" id="SSF88946">
    <property type="entry name" value="Sigma2 domain of RNA polymerase sigma factors"/>
    <property type="match status" value="1"/>
</dbReference>
<evidence type="ECO:0000256" key="6">
    <source>
        <dbReference type="SAM" id="MobiDB-lite"/>
    </source>
</evidence>
<keyword evidence="10" id="KW-1185">Reference proteome</keyword>
<keyword evidence="4" id="KW-0238">DNA-binding</keyword>
<reference evidence="9 10" key="1">
    <citation type="submission" date="2018-11" db="EMBL/GenBank/DDBJ databases">
        <title>Genomic Encyclopedia of Type Strains, Phase IV (KMG-IV): sequencing the most valuable type-strain genomes for metagenomic binning, comparative biology and taxonomic classification.</title>
        <authorList>
            <person name="Goeker M."/>
        </authorList>
    </citation>
    <scope>NUCLEOTIDE SEQUENCE [LARGE SCALE GENOMIC DNA]</scope>
    <source>
        <strain evidence="9 10">DSM 21945</strain>
    </source>
</reference>
<dbReference type="InterPro" id="IPR013325">
    <property type="entry name" value="RNA_pol_sigma_r2"/>
</dbReference>
<feature type="domain" description="RNA polymerase sigma-70 region 2" evidence="7">
    <location>
        <begin position="50"/>
        <end position="115"/>
    </location>
</feature>
<comment type="similarity">
    <text evidence="1">Belongs to the sigma-70 factor family. ECF subfamily.</text>
</comment>
<evidence type="ECO:0000313" key="10">
    <source>
        <dbReference type="Proteomes" id="UP000268033"/>
    </source>
</evidence>
<evidence type="ECO:0000256" key="2">
    <source>
        <dbReference type="ARBA" id="ARBA00023015"/>
    </source>
</evidence>
<feature type="compositionally biased region" description="Polar residues" evidence="6">
    <location>
        <begin position="14"/>
        <end position="25"/>
    </location>
</feature>
<dbReference type="EMBL" id="RJUL01000004">
    <property type="protein sequence ID" value="ROQ27391.1"/>
    <property type="molecule type" value="Genomic_DNA"/>
</dbReference>
<proteinExistence type="inferred from homology"/>
<accession>A0A3N1PJJ6</accession>
<dbReference type="Pfam" id="PF04545">
    <property type="entry name" value="Sigma70_r4"/>
    <property type="match status" value="1"/>
</dbReference>
<keyword evidence="3" id="KW-0731">Sigma factor</keyword>
<dbReference type="OrthoDB" id="9784272at2"/>
<dbReference type="Gene3D" id="1.10.10.10">
    <property type="entry name" value="Winged helix-like DNA-binding domain superfamily/Winged helix DNA-binding domain"/>
    <property type="match status" value="1"/>
</dbReference>
<feature type="domain" description="RNA polymerase sigma-70 region 4" evidence="8">
    <location>
        <begin position="151"/>
        <end position="200"/>
    </location>
</feature>
<dbReference type="PANTHER" id="PTHR43133:SF62">
    <property type="entry name" value="RNA POLYMERASE SIGMA FACTOR SIGZ"/>
    <property type="match status" value="1"/>
</dbReference>
<dbReference type="AlphaFoldDB" id="A0A3N1PJJ6"/>
<dbReference type="InterPro" id="IPR036388">
    <property type="entry name" value="WH-like_DNA-bd_sf"/>
</dbReference>
<dbReference type="InterPro" id="IPR039425">
    <property type="entry name" value="RNA_pol_sigma-70-like"/>
</dbReference>
<gene>
    <name evidence="9" type="ORF">EDC28_10439</name>
</gene>
<dbReference type="InterPro" id="IPR013324">
    <property type="entry name" value="RNA_pol_sigma_r3/r4-like"/>
</dbReference>
<protein>
    <submittedName>
        <fullName evidence="9">RNA polymerase RpoE-like sigma-24 subunit</fullName>
    </submittedName>
</protein>
<dbReference type="PANTHER" id="PTHR43133">
    <property type="entry name" value="RNA POLYMERASE ECF-TYPE SIGMA FACTO"/>
    <property type="match status" value="1"/>
</dbReference>
<dbReference type="SUPFAM" id="SSF88659">
    <property type="entry name" value="Sigma3 and sigma4 domains of RNA polymerase sigma factors"/>
    <property type="match status" value="1"/>
</dbReference>
<feature type="region of interest" description="Disordered" evidence="6">
    <location>
        <begin position="1"/>
        <end position="25"/>
    </location>
</feature>
<dbReference type="Pfam" id="PF04542">
    <property type="entry name" value="Sigma70_r2"/>
    <property type="match status" value="1"/>
</dbReference>
<dbReference type="GO" id="GO:0016987">
    <property type="term" value="F:sigma factor activity"/>
    <property type="evidence" value="ECO:0007669"/>
    <property type="project" value="UniProtKB-KW"/>
</dbReference>
<dbReference type="STRING" id="584787.GCA_001247655_02463"/>
<keyword evidence="2" id="KW-0805">Transcription regulation</keyword>
<dbReference type="InterPro" id="IPR007627">
    <property type="entry name" value="RNA_pol_sigma70_r2"/>
</dbReference>
<dbReference type="GO" id="GO:0003677">
    <property type="term" value="F:DNA binding"/>
    <property type="evidence" value="ECO:0007669"/>
    <property type="project" value="UniProtKB-KW"/>
</dbReference>
<organism evidence="9 10">
    <name type="scientific">Gallaecimonas pentaromativorans</name>
    <dbReference type="NCBI Taxonomy" id="584787"/>
    <lineage>
        <taxon>Bacteria</taxon>
        <taxon>Pseudomonadati</taxon>
        <taxon>Pseudomonadota</taxon>
        <taxon>Gammaproteobacteria</taxon>
        <taxon>Enterobacterales</taxon>
        <taxon>Gallaecimonadaceae</taxon>
        <taxon>Gallaecimonas</taxon>
    </lineage>
</organism>
<keyword evidence="5" id="KW-0804">Transcription</keyword>
<name>A0A3N1PJJ6_9GAMM</name>
<dbReference type="GO" id="GO:0006352">
    <property type="term" value="P:DNA-templated transcription initiation"/>
    <property type="evidence" value="ECO:0007669"/>
    <property type="project" value="InterPro"/>
</dbReference>
<evidence type="ECO:0000256" key="1">
    <source>
        <dbReference type="ARBA" id="ARBA00010641"/>
    </source>
</evidence>
<evidence type="ECO:0000259" key="8">
    <source>
        <dbReference type="Pfam" id="PF04545"/>
    </source>
</evidence>
<evidence type="ECO:0000256" key="5">
    <source>
        <dbReference type="ARBA" id="ARBA00023163"/>
    </source>
</evidence>